<gene>
    <name evidence="6" type="ORF">BHQ10_002163</name>
</gene>
<feature type="compositionally biased region" description="Basic and acidic residues" evidence="4">
    <location>
        <begin position="1"/>
        <end position="10"/>
    </location>
</feature>
<dbReference type="PROSITE" id="PS01082">
    <property type="entry name" value="RIBOSOMAL_L7AE"/>
    <property type="match status" value="1"/>
</dbReference>
<dbReference type="GO" id="GO:0031429">
    <property type="term" value="C:box H/ACA snoRNP complex"/>
    <property type="evidence" value="ECO:0007669"/>
    <property type="project" value="UniProtKB-UniRule"/>
</dbReference>
<comment type="caution">
    <text evidence="6">The sequence shown here is derived from an EMBL/GenBank/DDBJ whole genome shotgun (WGS) entry which is preliminary data.</text>
</comment>
<evidence type="ECO:0000256" key="1">
    <source>
        <dbReference type="ARBA" id="ARBA00007337"/>
    </source>
</evidence>
<dbReference type="EMBL" id="MIKG01000003">
    <property type="protein sequence ID" value="RAO66151.1"/>
    <property type="molecule type" value="Genomic_DNA"/>
</dbReference>
<dbReference type="AlphaFoldDB" id="A0A364KRL5"/>
<sequence length="226" mass="24449">MGKDKSEKKDKKEKKEKRRSETDGVHKSSKKEKKEKKLSEVAEKELTAQVLEGLENKDAVEEAVAVNGEAAETPIGALVPFANPLAEEKTAKKVFKTVKKAAVNKSLKRGVKEVVKALRKSPTPAANAPITEPIGVVILAADISPLDVISHIPVLCEDHGIPYVFVTSRAELGAAGATKRPTSVVMVTPKSGKKSKKSEDGDEEDFSKVYADLVKLALKEQEKVKV</sequence>
<dbReference type="PRINTS" id="PR00883">
    <property type="entry name" value="NUCLEARHMG"/>
</dbReference>
<feature type="domain" description="Ribosomal protein eL8/eL30/eS12/Gadd45" evidence="5">
    <location>
        <begin position="93"/>
        <end position="194"/>
    </location>
</feature>
<organism evidence="6 7">
    <name type="scientific">Talaromyces amestolkiae</name>
    <dbReference type="NCBI Taxonomy" id="1196081"/>
    <lineage>
        <taxon>Eukaryota</taxon>
        <taxon>Fungi</taxon>
        <taxon>Dikarya</taxon>
        <taxon>Ascomycota</taxon>
        <taxon>Pezizomycotina</taxon>
        <taxon>Eurotiomycetes</taxon>
        <taxon>Eurotiomycetidae</taxon>
        <taxon>Eurotiales</taxon>
        <taxon>Trichocomaceae</taxon>
        <taxon>Talaromyces</taxon>
        <taxon>Talaromyces sect. Talaromyces</taxon>
    </lineage>
</organism>
<dbReference type="PANTHER" id="PTHR23105">
    <property type="entry name" value="RIBOSOMAL PROTEIN L7AE FAMILY MEMBER"/>
    <property type="match status" value="1"/>
</dbReference>
<dbReference type="OrthoDB" id="5364946at2759"/>
<evidence type="ECO:0000256" key="2">
    <source>
        <dbReference type="ARBA" id="ARBA00022884"/>
    </source>
</evidence>
<evidence type="ECO:0000256" key="4">
    <source>
        <dbReference type="SAM" id="MobiDB-lite"/>
    </source>
</evidence>
<keyword evidence="3" id="KW-0687">Ribonucleoprotein</keyword>
<comment type="function">
    <text evidence="3">Common component of the spliceosome and rRNA processing machinery.</text>
</comment>
<dbReference type="GO" id="GO:0042254">
    <property type="term" value="P:ribosome biogenesis"/>
    <property type="evidence" value="ECO:0007669"/>
    <property type="project" value="InterPro"/>
</dbReference>
<dbReference type="Proteomes" id="UP000249363">
    <property type="component" value="Unassembled WGS sequence"/>
</dbReference>
<evidence type="ECO:0000313" key="6">
    <source>
        <dbReference type="EMBL" id="RAO66151.1"/>
    </source>
</evidence>
<comment type="similarity">
    <text evidence="1 3">Belongs to the eukaryotic ribosomal protein eL8 family.</text>
</comment>
<dbReference type="InterPro" id="IPR004038">
    <property type="entry name" value="Ribosomal_eL8/eL30/eS12/Gad45"/>
</dbReference>
<dbReference type="Gene3D" id="3.30.1330.30">
    <property type="match status" value="1"/>
</dbReference>
<keyword evidence="2 3" id="KW-0694">RNA-binding</keyword>
<evidence type="ECO:0000313" key="7">
    <source>
        <dbReference type="Proteomes" id="UP000249363"/>
    </source>
</evidence>
<keyword evidence="3" id="KW-0539">Nucleus</keyword>
<dbReference type="InterPro" id="IPR050257">
    <property type="entry name" value="eL8/uL1-like"/>
</dbReference>
<dbReference type="GO" id="GO:0003723">
    <property type="term" value="F:RNA binding"/>
    <property type="evidence" value="ECO:0007669"/>
    <property type="project" value="UniProtKB-UniRule"/>
</dbReference>
<accession>A0A364KRL5</accession>
<evidence type="ECO:0000256" key="3">
    <source>
        <dbReference type="RuleBase" id="RU366039"/>
    </source>
</evidence>
<comment type="subcellular location">
    <subcellularLocation>
        <location evidence="3">Nucleus</location>
        <location evidence="3">Nucleolus</location>
    </subcellularLocation>
</comment>
<dbReference type="GO" id="GO:0031120">
    <property type="term" value="P:snRNA pseudouridine synthesis"/>
    <property type="evidence" value="ECO:0007669"/>
    <property type="project" value="UniProtKB-UniRule"/>
</dbReference>
<feature type="region of interest" description="Disordered" evidence="4">
    <location>
        <begin position="1"/>
        <end position="42"/>
    </location>
</feature>
<dbReference type="GO" id="GO:0000398">
    <property type="term" value="P:mRNA splicing, via spliceosome"/>
    <property type="evidence" value="ECO:0007669"/>
    <property type="project" value="UniProtKB-UniRule"/>
</dbReference>
<dbReference type="InterPro" id="IPR029064">
    <property type="entry name" value="Ribosomal_eL30-like_sf"/>
</dbReference>
<keyword evidence="7" id="KW-1185">Reference proteome</keyword>
<dbReference type="FunFam" id="3.30.1330.30:FF:000027">
    <property type="entry name" value="H/ACA ribonucleoprotein complex subunit 2"/>
    <property type="match status" value="1"/>
</dbReference>
<dbReference type="STRING" id="1196081.A0A364KRL5"/>
<proteinExistence type="inferred from homology"/>
<dbReference type="SUPFAM" id="SSF55315">
    <property type="entry name" value="L30e-like"/>
    <property type="match status" value="1"/>
</dbReference>
<evidence type="ECO:0000259" key="5">
    <source>
        <dbReference type="Pfam" id="PF01248"/>
    </source>
</evidence>
<dbReference type="RefSeq" id="XP_040730668.1">
    <property type="nucleotide sequence ID" value="XM_040874279.1"/>
</dbReference>
<dbReference type="InterPro" id="IPR002415">
    <property type="entry name" value="H/ACA_rnp_Nhp2-like"/>
</dbReference>
<dbReference type="Pfam" id="PF01248">
    <property type="entry name" value="Ribosomal_L7Ae"/>
    <property type="match status" value="1"/>
</dbReference>
<reference evidence="6 7" key="1">
    <citation type="journal article" date="2017" name="Biotechnol. Biofuels">
        <title>Differential beta-glucosidase expression as a function of carbon source availability in Talaromyces amestolkiae: a genomic and proteomic approach.</title>
        <authorList>
            <person name="de Eugenio L.I."/>
            <person name="Mendez-Liter J.A."/>
            <person name="Nieto-Dominguez M."/>
            <person name="Alonso L."/>
            <person name="Gil-Munoz J."/>
            <person name="Barriuso J."/>
            <person name="Prieto A."/>
            <person name="Martinez M.J."/>
        </authorList>
    </citation>
    <scope>NUCLEOTIDE SEQUENCE [LARGE SCALE GENOMIC DNA]</scope>
    <source>
        <strain evidence="6 7">CIB</strain>
    </source>
</reference>
<name>A0A364KRL5_TALAM</name>
<dbReference type="InterPro" id="IPR004037">
    <property type="entry name" value="Ribosomal_eL8-like_CS"/>
</dbReference>
<dbReference type="GeneID" id="63791380"/>
<protein>
    <recommendedName>
        <fullName evidence="3">H/ACA ribonucleoprotein complex subunit 2</fullName>
    </recommendedName>
    <alternativeName>
        <fullName evidence="3">Nucleolar protein family A member 2</fullName>
    </alternativeName>
</protein>
<feature type="region of interest" description="Disordered" evidence="4">
    <location>
        <begin position="179"/>
        <end position="204"/>
    </location>
</feature>
<comment type="function">
    <text evidence="3">Required for ribosome biogenesis. Part of a complex which catalyzes pseudouridylation of rRNA. This involves the isomerization of uridine such that the ribose is subsequently attached to C5, instead of the normal N1. Pseudouridine ('psi') residues may serve to stabilize the conformation of rRNAs.</text>
</comment>